<feature type="transmembrane region" description="Helical" evidence="1">
    <location>
        <begin position="280"/>
        <end position="296"/>
    </location>
</feature>
<evidence type="ECO:0000313" key="2">
    <source>
        <dbReference type="EMBL" id="SHF12653.1"/>
    </source>
</evidence>
<feature type="transmembrane region" description="Helical" evidence="1">
    <location>
        <begin position="351"/>
        <end position="368"/>
    </location>
</feature>
<dbReference type="RefSeq" id="WP_143156390.1">
    <property type="nucleotide sequence ID" value="NZ_FQVB01000011.1"/>
</dbReference>
<dbReference type="PANTHER" id="PTHR41983:SF2">
    <property type="entry name" value="SHORT-CHAIN FATTY ACID TRANSPORTER-RELATED"/>
    <property type="match status" value="1"/>
</dbReference>
<dbReference type="AlphaFoldDB" id="A0A1M4Z3K3"/>
<name>A0A1M4Z3K3_9BACT</name>
<gene>
    <name evidence="2" type="ORF">SAMN02745206_01392</name>
</gene>
<sequence length="453" mass="49303">MIRKLGEIFSRWAERYIPDPFIFAILLTFLTWLLGILFTDNGPFDMILHWHKGFWNLLQFSMQMCLILVTGYALATTQVMRALIDKLADIPKSAGGAAALVALVAIIGGYINWGLGLIVGALMARQVALRGFEKKVPMHYPLLGAAGYAGLAVWHGGFSGSAPLLVATKGHFLEAEIGILPVTATLFSTLNIAVAVFLILVLPYIFKLLCPSDPARMVTIDQVLPNAREIIAEQEMGEMELRHQDTLAAKLERSVAISMVIGLGGMIAVVWYFATNGFKLNLDIVNFTFLFLGILLHKRPVHYVRAVADGTRGCAGIILQFPFYSGIMGMMKFSGLIVVMANWFIAISNQATYPLLTFVSAALVNLFVPSGGGQWAVQGPVIVKAAQALDVSLPKAVMALAYGDQWTNLLQPFWALALLGITGLKARQIMGYCIAVMLIGALFFLLALLLLPA</sequence>
<keyword evidence="1" id="KW-0472">Membrane</keyword>
<dbReference type="PANTHER" id="PTHR41983">
    <property type="entry name" value="SHORT-CHAIN FATTY ACID TRANSPORTER-RELATED"/>
    <property type="match status" value="1"/>
</dbReference>
<feature type="transmembrane region" description="Helical" evidence="1">
    <location>
        <begin position="429"/>
        <end position="451"/>
    </location>
</feature>
<evidence type="ECO:0000256" key="1">
    <source>
        <dbReference type="SAM" id="Phobius"/>
    </source>
</evidence>
<feature type="transmembrane region" description="Helical" evidence="1">
    <location>
        <begin position="95"/>
        <end position="119"/>
    </location>
</feature>
<keyword evidence="1" id="KW-1133">Transmembrane helix</keyword>
<keyword evidence="1" id="KW-0812">Transmembrane</keyword>
<feature type="transmembrane region" description="Helical" evidence="1">
    <location>
        <begin position="255"/>
        <end position="274"/>
    </location>
</feature>
<evidence type="ECO:0000313" key="3">
    <source>
        <dbReference type="Proteomes" id="UP000184076"/>
    </source>
</evidence>
<feature type="transmembrane region" description="Helical" evidence="1">
    <location>
        <begin position="54"/>
        <end position="75"/>
    </location>
</feature>
<feature type="transmembrane region" description="Helical" evidence="1">
    <location>
        <begin position="178"/>
        <end position="206"/>
    </location>
</feature>
<keyword evidence="3" id="KW-1185">Reference proteome</keyword>
<dbReference type="EMBL" id="FQVB01000011">
    <property type="protein sequence ID" value="SHF12653.1"/>
    <property type="molecule type" value="Genomic_DNA"/>
</dbReference>
<feature type="transmembrane region" description="Helical" evidence="1">
    <location>
        <begin position="317"/>
        <end position="345"/>
    </location>
</feature>
<dbReference type="OrthoDB" id="9342495at2"/>
<proteinExistence type="predicted"/>
<dbReference type="Pfam" id="PF02667">
    <property type="entry name" value="SCFA_trans"/>
    <property type="match status" value="1"/>
</dbReference>
<dbReference type="InterPro" id="IPR006160">
    <property type="entry name" value="SCFA_transpt_AtoE"/>
</dbReference>
<dbReference type="GO" id="GO:0005886">
    <property type="term" value="C:plasma membrane"/>
    <property type="evidence" value="ECO:0007669"/>
    <property type="project" value="TreeGrafter"/>
</dbReference>
<reference evidence="3" key="1">
    <citation type="submission" date="2016-11" db="EMBL/GenBank/DDBJ databases">
        <authorList>
            <person name="Varghese N."/>
            <person name="Submissions S."/>
        </authorList>
    </citation>
    <scope>NUCLEOTIDE SEQUENCE [LARGE SCALE GENOMIC DNA]</scope>
    <source>
        <strain evidence="3">DSM 9756</strain>
    </source>
</reference>
<accession>A0A1M4Z3K3</accession>
<feature type="transmembrane region" description="Helical" evidence="1">
    <location>
        <begin position="140"/>
        <end position="158"/>
    </location>
</feature>
<protein>
    <submittedName>
        <fullName evidence="2">Short-chain fatty acids transporter</fullName>
    </submittedName>
</protein>
<feature type="transmembrane region" description="Helical" evidence="1">
    <location>
        <begin position="20"/>
        <end position="42"/>
    </location>
</feature>
<organism evidence="2 3">
    <name type="scientific">Desulfacinum infernum DSM 9756</name>
    <dbReference type="NCBI Taxonomy" id="1121391"/>
    <lineage>
        <taxon>Bacteria</taxon>
        <taxon>Pseudomonadati</taxon>
        <taxon>Thermodesulfobacteriota</taxon>
        <taxon>Syntrophobacteria</taxon>
        <taxon>Syntrophobacterales</taxon>
        <taxon>Syntrophobacteraceae</taxon>
        <taxon>Desulfacinum</taxon>
    </lineage>
</organism>
<dbReference type="Proteomes" id="UP000184076">
    <property type="component" value="Unassembled WGS sequence"/>
</dbReference>